<evidence type="ECO:0000256" key="3">
    <source>
        <dbReference type="ARBA" id="ARBA00022475"/>
    </source>
</evidence>
<name>A0A848DCT2_9PSEU</name>
<feature type="transmembrane region" description="Helical" evidence="7">
    <location>
        <begin position="80"/>
        <end position="104"/>
    </location>
</feature>
<evidence type="ECO:0000256" key="4">
    <source>
        <dbReference type="ARBA" id="ARBA00022692"/>
    </source>
</evidence>
<evidence type="ECO:0000313" key="9">
    <source>
        <dbReference type="Proteomes" id="UP000586918"/>
    </source>
</evidence>
<proteinExistence type="inferred from homology"/>
<evidence type="ECO:0000256" key="5">
    <source>
        <dbReference type="ARBA" id="ARBA00022989"/>
    </source>
</evidence>
<keyword evidence="3" id="KW-1003">Cell membrane</keyword>
<reference evidence="8 9" key="1">
    <citation type="submission" date="2020-04" db="EMBL/GenBank/DDBJ databases">
        <authorList>
            <person name="Klaysubun C."/>
            <person name="Duangmal K."/>
            <person name="Lipun K."/>
        </authorList>
    </citation>
    <scope>NUCLEOTIDE SEQUENCE [LARGE SCALE GENOMIC DNA]</scope>
    <source>
        <strain evidence="8 9">DSM 45300</strain>
    </source>
</reference>
<comment type="subcellular location">
    <subcellularLocation>
        <location evidence="1">Cell membrane</location>
        <topology evidence="1">Multi-pass membrane protein</topology>
    </subcellularLocation>
</comment>
<protein>
    <submittedName>
        <fullName evidence="8">DoxX family protein</fullName>
    </submittedName>
</protein>
<accession>A0A848DCT2</accession>
<gene>
    <name evidence="8" type="ORF">HF519_02210</name>
</gene>
<organism evidence="8 9">
    <name type="scientific">Pseudonocardia bannensis</name>
    <dbReference type="NCBI Taxonomy" id="630973"/>
    <lineage>
        <taxon>Bacteria</taxon>
        <taxon>Bacillati</taxon>
        <taxon>Actinomycetota</taxon>
        <taxon>Actinomycetes</taxon>
        <taxon>Pseudonocardiales</taxon>
        <taxon>Pseudonocardiaceae</taxon>
        <taxon>Pseudonocardia</taxon>
    </lineage>
</organism>
<evidence type="ECO:0000256" key="6">
    <source>
        <dbReference type="ARBA" id="ARBA00023136"/>
    </source>
</evidence>
<dbReference type="Proteomes" id="UP000586918">
    <property type="component" value="Unassembled WGS sequence"/>
</dbReference>
<dbReference type="PANTHER" id="PTHR33452:SF1">
    <property type="entry name" value="INNER MEMBRANE PROTEIN YPHA-RELATED"/>
    <property type="match status" value="1"/>
</dbReference>
<dbReference type="PANTHER" id="PTHR33452">
    <property type="entry name" value="OXIDOREDUCTASE CATD-RELATED"/>
    <property type="match status" value="1"/>
</dbReference>
<dbReference type="Pfam" id="PF07681">
    <property type="entry name" value="DoxX"/>
    <property type="match status" value="1"/>
</dbReference>
<keyword evidence="9" id="KW-1185">Reference proteome</keyword>
<feature type="transmembrane region" description="Helical" evidence="7">
    <location>
        <begin position="110"/>
        <end position="129"/>
    </location>
</feature>
<dbReference type="GO" id="GO:0005886">
    <property type="term" value="C:plasma membrane"/>
    <property type="evidence" value="ECO:0007669"/>
    <property type="project" value="UniProtKB-SubCell"/>
</dbReference>
<keyword evidence="4 7" id="KW-0812">Transmembrane</keyword>
<dbReference type="EMBL" id="JAAXKZ010000004">
    <property type="protein sequence ID" value="NMH90419.1"/>
    <property type="molecule type" value="Genomic_DNA"/>
</dbReference>
<dbReference type="RefSeq" id="WP_169409916.1">
    <property type="nucleotide sequence ID" value="NZ_JAAXKZ010000004.1"/>
</dbReference>
<comment type="similarity">
    <text evidence="2">Belongs to the DoxX family.</text>
</comment>
<feature type="transmembrane region" description="Helical" evidence="7">
    <location>
        <begin position="12"/>
        <end position="30"/>
    </location>
</feature>
<evidence type="ECO:0000256" key="2">
    <source>
        <dbReference type="ARBA" id="ARBA00006679"/>
    </source>
</evidence>
<evidence type="ECO:0000313" key="8">
    <source>
        <dbReference type="EMBL" id="NMH90419.1"/>
    </source>
</evidence>
<dbReference type="InterPro" id="IPR051907">
    <property type="entry name" value="DoxX-like_oxidoreductase"/>
</dbReference>
<dbReference type="InterPro" id="IPR032808">
    <property type="entry name" value="DoxX"/>
</dbReference>
<keyword evidence="6 7" id="KW-0472">Membrane</keyword>
<dbReference type="AlphaFoldDB" id="A0A848DCT2"/>
<comment type="caution">
    <text evidence="8">The sequence shown here is derived from an EMBL/GenBank/DDBJ whole genome shotgun (WGS) entry which is preliminary data.</text>
</comment>
<evidence type="ECO:0000256" key="7">
    <source>
        <dbReference type="SAM" id="Phobius"/>
    </source>
</evidence>
<sequence>MFSALPAPARDVALLVARIVLGVILIAHGAQKFFTFGIGGTAAAFEGMGIPLPAVSAAVAATVELVGGALLILGVATAVVGLLVVLEMLGAALLVHVGNGIFIANGGWELTGAIGAAALTLAAVGPGRFSVDHALGARRDPAGAR</sequence>
<keyword evidence="5 7" id="KW-1133">Transmembrane helix</keyword>
<feature type="transmembrane region" description="Helical" evidence="7">
    <location>
        <begin position="50"/>
        <end position="73"/>
    </location>
</feature>
<evidence type="ECO:0000256" key="1">
    <source>
        <dbReference type="ARBA" id="ARBA00004651"/>
    </source>
</evidence>